<dbReference type="EMBL" id="JAIWYP010000013">
    <property type="protein sequence ID" value="KAH3714816.1"/>
    <property type="molecule type" value="Genomic_DNA"/>
</dbReference>
<reference evidence="2" key="2">
    <citation type="submission" date="2020-11" db="EMBL/GenBank/DDBJ databases">
        <authorList>
            <person name="McCartney M.A."/>
            <person name="Auch B."/>
            <person name="Kono T."/>
            <person name="Mallez S."/>
            <person name="Becker A."/>
            <person name="Gohl D.M."/>
            <person name="Silverstein K.A.T."/>
            <person name="Koren S."/>
            <person name="Bechman K.B."/>
            <person name="Herman A."/>
            <person name="Abrahante J.E."/>
            <person name="Garbe J."/>
        </authorList>
    </citation>
    <scope>NUCLEOTIDE SEQUENCE</scope>
    <source>
        <strain evidence="2">Duluth1</strain>
        <tissue evidence="2">Whole animal</tissue>
    </source>
</reference>
<name>A0A9D4HEY3_DREPO</name>
<gene>
    <name evidence="2" type="ORF">DPMN_057517</name>
</gene>
<accession>A0A9D4HEY3</accession>
<dbReference type="Proteomes" id="UP000828390">
    <property type="component" value="Unassembled WGS sequence"/>
</dbReference>
<feature type="coiled-coil region" evidence="1">
    <location>
        <begin position="32"/>
        <end position="59"/>
    </location>
</feature>
<protein>
    <submittedName>
        <fullName evidence="2">Uncharacterized protein</fullName>
    </submittedName>
</protein>
<reference evidence="2" key="1">
    <citation type="journal article" date="2019" name="bioRxiv">
        <title>The Genome of the Zebra Mussel, Dreissena polymorpha: A Resource for Invasive Species Research.</title>
        <authorList>
            <person name="McCartney M.A."/>
            <person name="Auch B."/>
            <person name="Kono T."/>
            <person name="Mallez S."/>
            <person name="Zhang Y."/>
            <person name="Obille A."/>
            <person name="Becker A."/>
            <person name="Abrahante J.E."/>
            <person name="Garbe J."/>
            <person name="Badalamenti J.P."/>
            <person name="Herman A."/>
            <person name="Mangelson H."/>
            <person name="Liachko I."/>
            <person name="Sullivan S."/>
            <person name="Sone E.D."/>
            <person name="Koren S."/>
            <person name="Silverstein K.A.T."/>
            <person name="Beckman K.B."/>
            <person name="Gohl D.M."/>
        </authorList>
    </citation>
    <scope>NUCLEOTIDE SEQUENCE</scope>
    <source>
        <strain evidence="2">Duluth1</strain>
        <tissue evidence="2">Whole animal</tissue>
    </source>
</reference>
<proteinExistence type="predicted"/>
<evidence type="ECO:0000313" key="3">
    <source>
        <dbReference type="Proteomes" id="UP000828390"/>
    </source>
</evidence>
<dbReference type="AlphaFoldDB" id="A0A9D4HEY3"/>
<evidence type="ECO:0000256" key="1">
    <source>
        <dbReference type="SAM" id="Coils"/>
    </source>
</evidence>
<organism evidence="2 3">
    <name type="scientific">Dreissena polymorpha</name>
    <name type="common">Zebra mussel</name>
    <name type="synonym">Mytilus polymorpha</name>
    <dbReference type="NCBI Taxonomy" id="45954"/>
    <lineage>
        <taxon>Eukaryota</taxon>
        <taxon>Metazoa</taxon>
        <taxon>Spiralia</taxon>
        <taxon>Lophotrochozoa</taxon>
        <taxon>Mollusca</taxon>
        <taxon>Bivalvia</taxon>
        <taxon>Autobranchia</taxon>
        <taxon>Heteroconchia</taxon>
        <taxon>Euheterodonta</taxon>
        <taxon>Imparidentia</taxon>
        <taxon>Neoheterodontei</taxon>
        <taxon>Myida</taxon>
        <taxon>Dreissenoidea</taxon>
        <taxon>Dreissenidae</taxon>
        <taxon>Dreissena</taxon>
    </lineage>
</organism>
<keyword evidence="1" id="KW-0175">Coiled coil</keyword>
<keyword evidence="3" id="KW-1185">Reference proteome</keyword>
<comment type="caution">
    <text evidence="2">The sequence shown here is derived from an EMBL/GenBank/DDBJ whole genome shotgun (WGS) entry which is preliminary data.</text>
</comment>
<sequence length="136" mass="15227">MAIESQLYTTRGQIVGRIATLEWTQSDIKGESNKTQAQIATLEQKVAATQNNTKTLQSRVQSLEWTQVDLNLKTRGIESQVETTREQTVIRIETLEKTQSHMNGAAYKTQAQIAIVEQKVAATQSNTYSLQSRVQS</sequence>
<dbReference type="Gene3D" id="1.10.287.1490">
    <property type="match status" value="1"/>
</dbReference>
<evidence type="ECO:0000313" key="2">
    <source>
        <dbReference type="EMBL" id="KAH3714816.1"/>
    </source>
</evidence>